<feature type="transmembrane region" description="Helical" evidence="1">
    <location>
        <begin position="82"/>
        <end position="108"/>
    </location>
</feature>
<dbReference type="EMBL" id="JAJSOF020000009">
    <property type="protein sequence ID" value="KAJ4446151.1"/>
    <property type="molecule type" value="Genomic_DNA"/>
</dbReference>
<comment type="caution">
    <text evidence="2">The sequence shown here is derived from an EMBL/GenBank/DDBJ whole genome shotgun (WGS) entry which is preliminary data.</text>
</comment>
<dbReference type="Proteomes" id="UP001148838">
    <property type="component" value="Unassembled WGS sequence"/>
</dbReference>
<protein>
    <submittedName>
        <fullName evidence="2">Uncharacterized protein</fullName>
    </submittedName>
</protein>
<proteinExistence type="predicted"/>
<keyword evidence="1" id="KW-0812">Transmembrane</keyword>
<organism evidence="2 3">
    <name type="scientific">Periplaneta americana</name>
    <name type="common">American cockroach</name>
    <name type="synonym">Blatta americana</name>
    <dbReference type="NCBI Taxonomy" id="6978"/>
    <lineage>
        <taxon>Eukaryota</taxon>
        <taxon>Metazoa</taxon>
        <taxon>Ecdysozoa</taxon>
        <taxon>Arthropoda</taxon>
        <taxon>Hexapoda</taxon>
        <taxon>Insecta</taxon>
        <taxon>Pterygota</taxon>
        <taxon>Neoptera</taxon>
        <taxon>Polyneoptera</taxon>
        <taxon>Dictyoptera</taxon>
        <taxon>Blattodea</taxon>
        <taxon>Blattoidea</taxon>
        <taxon>Blattidae</taxon>
        <taxon>Blattinae</taxon>
        <taxon>Periplaneta</taxon>
    </lineage>
</organism>
<accession>A0ABQ8TJ34</accession>
<evidence type="ECO:0000313" key="2">
    <source>
        <dbReference type="EMBL" id="KAJ4446151.1"/>
    </source>
</evidence>
<sequence length="164" mass="18844">MSALCVSVFMYVWFCLLSTPFEAVSVLLMLVATMFALMGHFNSDHKTLVACGLYILGAERNSSLLIIMKHQLQMFDAAFIKIPPYCTVAVANFVYATLVQNFVCYIAVIKHNYIRSFLDGYLKGSPDLTPLSYCIRKWMKGIVYQVKVQTRVELLQRYLMSRRR</sequence>
<evidence type="ECO:0000313" key="3">
    <source>
        <dbReference type="Proteomes" id="UP001148838"/>
    </source>
</evidence>
<gene>
    <name evidence="2" type="ORF">ANN_12844</name>
</gene>
<keyword evidence="1" id="KW-1133">Transmembrane helix</keyword>
<reference evidence="2 3" key="1">
    <citation type="journal article" date="2022" name="Allergy">
        <title>Genome assembly and annotation of Periplaneta americana reveal a comprehensive cockroach allergen profile.</title>
        <authorList>
            <person name="Wang L."/>
            <person name="Xiong Q."/>
            <person name="Saelim N."/>
            <person name="Wang L."/>
            <person name="Nong W."/>
            <person name="Wan A.T."/>
            <person name="Shi M."/>
            <person name="Liu X."/>
            <person name="Cao Q."/>
            <person name="Hui J.H.L."/>
            <person name="Sookrung N."/>
            <person name="Leung T.F."/>
            <person name="Tungtrongchitr A."/>
            <person name="Tsui S.K.W."/>
        </authorList>
    </citation>
    <scope>NUCLEOTIDE SEQUENCE [LARGE SCALE GENOMIC DNA]</scope>
    <source>
        <strain evidence="2">PWHHKU_190912</strain>
    </source>
</reference>
<name>A0ABQ8TJ34_PERAM</name>
<keyword evidence="3" id="KW-1185">Reference proteome</keyword>
<keyword evidence="1" id="KW-0472">Membrane</keyword>
<evidence type="ECO:0000256" key="1">
    <source>
        <dbReference type="SAM" id="Phobius"/>
    </source>
</evidence>
<feature type="transmembrane region" description="Helical" evidence="1">
    <location>
        <begin position="12"/>
        <end position="38"/>
    </location>
</feature>